<gene>
    <name evidence="1" type="ORF">METZ01_LOCUS387443</name>
</gene>
<reference evidence="1" key="1">
    <citation type="submission" date="2018-05" db="EMBL/GenBank/DDBJ databases">
        <authorList>
            <person name="Lanie J.A."/>
            <person name="Ng W.-L."/>
            <person name="Kazmierczak K.M."/>
            <person name="Andrzejewski T.M."/>
            <person name="Davidsen T.M."/>
            <person name="Wayne K.J."/>
            <person name="Tettelin H."/>
            <person name="Glass J.I."/>
            <person name="Rusch D."/>
            <person name="Podicherti R."/>
            <person name="Tsui H.-C.T."/>
            <person name="Winkler M.E."/>
        </authorList>
    </citation>
    <scope>NUCLEOTIDE SEQUENCE</scope>
</reference>
<evidence type="ECO:0000313" key="1">
    <source>
        <dbReference type="EMBL" id="SVD34589.1"/>
    </source>
</evidence>
<accession>A0A382UJX7</accession>
<organism evidence="1">
    <name type="scientific">marine metagenome</name>
    <dbReference type="NCBI Taxonomy" id="408172"/>
    <lineage>
        <taxon>unclassified sequences</taxon>
        <taxon>metagenomes</taxon>
        <taxon>ecological metagenomes</taxon>
    </lineage>
</organism>
<name>A0A382UJX7_9ZZZZ</name>
<feature type="non-terminal residue" evidence="1">
    <location>
        <position position="1"/>
    </location>
</feature>
<dbReference type="EMBL" id="UINC01144832">
    <property type="protein sequence ID" value="SVD34589.1"/>
    <property type="molecule type" value="Genomic_DNA"/>
</dbReference>
<dbReference type="AlphaFoldDB" id="A0A382UJX7"/>
<protein>
    <submittedName>
        <fullName evidence="1">Uncharacterized protein</fullName>
    </submittedName>
</protein>
<sequence>ERNYQAYLTKYTISEAGSWHANNMVLTTETNMD</sequence>
<proteinExistence type="predicted"/>